<dbReference type="Proteomes" id="UP000447434">
    <property type="component" value="Chromosome 22"/>
</dbReference>
<sequence length="626" mass="70977">MSLKVLSLLRCLQPNNSKGQIFMLFRTLTTHNLHHHSDQPYDFISSYCHLFSCNRNLLDPTRLDLLTQLRVDPFSDTFLLNQFISICAKSDFFDLGIQLHGPIIKLGFCSDIHICNALINFYGKCGVISDAQKMFDEMSHRNVVTWNSLISSYLHVNCSMICINLFMDMIHLEMIAPMPFTISLVLVTCCQMEHYELGIQLHCLCLKVGFVNVVLGTNLIDMYSKCQNVEASRQVFDHMEVDRNVLTWNSIVSSYARNSQPDEAMVLIREMLRFGVNPKQATYNSLLSSFSTHDHLDKCKQIQCRIIKEGFEASHYLTVTLMTVYSECNGSLDDFWKLCSGVREWNQISWNALIAGLSHLGHGEEALTQFSFMREADVETDHFTFISILSAVTIASALRAGKKIHALILKYGYASHLDVQNGLVSMYARCGNVHDSRKVFSSMFTRDVISWNSLFSGYAHNGHGREVVELFEEMRRTEIKPNHATFLAVLTACSHVGMLDKGLEYFELMVNDKTLAPPPIEHYTTIVDLLGRFGYLHEAESFINNMPIEPGPSTYKSLLRACQVHGNKEIALRSAQLLLKLHPNDPAAYILLSNVLDDWGCWSDGAGVRKLMYDRGLAKKPGCSWI</sequence>
<dbReference type="Pfam" id="PF13041">
    <property type="entry name" value="PPR_2"/>
    <property type="match status" value="2"/>
</dbReference>
<keyword evidence="4" id="KW-1185">Reference proteome</keyword>
<accession>A0A6A4NLB7</accession>
<feature type="repeat" description="PPR" evidence="2">
    <location>
        <begin position="346"/>
        <end position="380"/>
    </location>
</feature>
<keyword evidence="1" id="KW-0677">Repeat</keyword>
<dbReference type="OrthoDB" id="609013at2759"/>
<comment type="caution">
    <text evidence="3">The sequence shown here is derived from an EMBL/GenBank/DDBJ whole genome shotgun (WGS) entry which is preliminary data.</text>
</comment>
<dbReference type="FunFam" id="1.25.40.10:FF:000285">
    <property type="entry name" value="Pentatricopeptide repeat-containing protein, chloroplastic"/>
    <property type="match status" value="1"/>
</dbReference>
<dbReference type="FunFam" id="1.25.40.10:FF:000090">
    <property type="entry name" value="Pentatricopeptide repeat-containing protein, chloroplastic"/>
    <property type="match status" value="1"/>
</dbReference>
<feature type="repeat" description="PPR" evidence="2">
    <location>
        <begin position="244"/>
        <end position="278"/>
    </location>
</feature>
<evidence type="ECO:0000256" key="2">
    <source>
        <dbReference type="PROSITE-ProRule" id="PRU00708"/>
    </source>
</evidence>
<dbReference type="Gene3D" id="1.25.40.10">
    <property type="entry name" value="Tetratricopeptide repeat domain"/>
    <property type="match status" value="4"/>
</dbReference>
<organism evidence="3 4">
    <name type="scientific">Lupinus albus</name>
    <name type="common">White lupine</name>
    <name type="synonym">Lupinus termis</name>
    <dbReference type="NCBI Taxonomy" id="3870"/>
    <lineage>
        <taxon>Eukaryota</taxon>
        <taxon>Viridiplantae</taxon>
        <taxon>Streptophyta</taxon>
        <taxon>Embryophyta</taxon>
        <taxon>Tracheophyta</taxon>
        <taxon>Spermatophyta</taxon>
        <taxon>Magnoliopsida</taxon>
        <taxon>eudicotyledons</taxon>
        <taxon>Gunneridae</taxon>
        <taxon>Pentapetalae</taxon>
        <taxon>rosids</taxon>
        <taxon>fabids</taxon>
        <taxon>Fabales</taxon>
        <taxon>Fabaceae</taxon>
        <taxon>Papilionoideae</taxon>
        <taxon>50 kb inversion clade</taxon>
        <taxon>genistoids sensu lato</taxon>
        <taxon>core genistoids</taxon>
        <taxon>Genisteae</taxon>
        <taxon>Lupinus</taxon>
    </lineage>
</organism>
<feature type="repeat" description="PPR" evidence="2">
    <location>
        <begin position="111"/>
        <end position="145"/>
    </location>
</feature>
<name>A0A6A4NLB7_LUPAL</name>
<evidence type="ECO:0000313" key="3">
    <source>
        <dbReference type="EMBL" id="KAE9588159.1"/>
    </source>
</evidence>
<dbReference type="InterPro" id="IPR002885">
    <property type="entry name" value="PPR_rpt"/>
</dbReference>
<dbReference type="InterPro" id="IPR046848">
    <property type="entry name" value="E_motif"/>
</dbReference>
<dbReference type="EMBL" id="WOCE01000022">
    <property type="protein sequence ID" value="KAE9588159.1"/>
    <property type="molecule type" value="Genomic_DNA"/>
</dbReference>
<reference evidence="4" key="1">
    <citation type="journal article" date="2020" name="Nat. Commun.">
        <title>Genome sequence of the cluster root forming white lupin.</title>
        <authorList>
            <person name="Hufnagel B."/>
            <person name="Marques A."/>
            <person name="Soriano A."/>
            <person name="Marques L."/>
            <person name="Divol F."/>
            <person name="Doumas P."/>
            <person name="Sallet E."/>
            <person name="Mancinotti D."/>
            <person name="Carrere S."/>
            <person name="Marande W."/>
            <person name="Arribat S."/>
            <person name="Keller J."/>
            <person name="Huneau C."/>
            <person name="Blein T."/>
            <person name="Aime D."/>
            <person name="Laguerre M."/>
            <person name="Taylor J."/>
            <person name="Schubert V."/>
            <person name="Nelson M."/>
            <person name="Geu-Flores F."/>
            <person name="Crespi M."/>
            <person name="Gallardo-Guerrero K."/>
            <person name="Delaux P.-M."/>
            <person name="Salse J."/>
            <person name="Berges H."/>
            <person name="Guyot R."/>
            <person name="Gouzy J."/>
            <person name="Peret B."/>
        </authorList>
    </citation>
    <scope>NUCLEOTIDE SEQUENCE [LARGE SCALE GENOMIC DNA]</scope>
    <source>
        <strain evidence="4">cv. Amiga</strain>
    </source>
</reference>
<evidence type="ECO:0000256" key="1">
    <source>
        <dbReference type="ARBA" id="ARBA00022737"/>
    </source>
</evidence>
<dbReference type="AlphaFoldDB" id="A0A6A4NLB7"/>
<dbReference type="NCBIfam" id="TIGR00756">
    <property type="entry name" value="PPR"/>
    <property type="match status" value="3"/>
</dbReference>
<proteinExistence type="predicted"/>
<dbReference type="PANTHER" id="PTHR47926">
    <property type="entry name" value="PENTATRICOPEPTIDE REPEAT-CONTAINING PROTEIN"/>
    <property type="match status" value="1"/>
</dbReference>
<protein>
    <submittedName>
        <fullName evidence="3">Putative tetratricopeptide-like helical domain-containing protein</fullName>
    </submittedName>
</protein>
<dbReference type="Pfam" id="PF20431">
    <property type="entry name" value="E_motif"/>
    <property type="match status" value="1"/>
</dbReference>
<dbReference type="GO" id="GO:0009451">
    <property type="term" value="P:RNA modification"/>
    <property type="evidence" value="ECO:0007669"/>
    <property type="project" value="InterPro"/>
</dbReference>
<dbReference type="GO" id="GO:0003723">
    <property type="term" value="F:RNA binding"/>
    <property type="evidence" value="ECO:0007669"/>
    <property type="project" value="InterPro"/>
</dbReference>
<dbReference type="Pfam" id="PF01535">
    <property type="entry name" value="PPR"/>
    <property type="match status" value="5"/>
</dbReference>
<evidence type="ECO:0000313" key="4">
    <source>
        <dbReference type="Proteomes" id="UP000447434"/>
    </source>
</evidence>
<dbReference type="InterPro" id="IPR011990">
    <property type="entry name" value="TPR-like_helical_dom_sf"/>
</dbReference>
<dbReference type="PROSITE" id="PS51375">
    <property type="entry name" value="PPR"/>
    <property type="match status" value="4"/>
</dbReference>
<gene>
    <name evidence="3" type="ORF">Lalb_Chr22g0352451</name>
</gene>
<dbReference type="PANTHER" id="PTHR47926:SF342">
    <property type="entry name" value="TETRATRICOPEPTIDE-LIKE HELICAL DOMAIN-CONTAINING PROTEIN-RELATED"/>
    <property type="match status" value="1"/>
</dbReference>
<feature type="repeat" description="PPR" evidence="2">
    <location>
        <begin position="447"/>
        <end position="481"/>
    </location>
</feature>
<dbReference type="InterPro" id="IPR046960">
    <property type="entry name" value="PPR_At4g14850-like_plant"/>
</dbReference>